<dbReference type="Gene3D" id="3.10.105.10">
    <property type="entry name" value="Dipeptide-binding Protein, Domain 3"/>
    <property type="match status" value="1"/>
</dbReference>
<keyword evidence="4 5" id="KW-0732">Signal</keyword>
<dbReference type="GO" id="GO:0043190">
    <property type="term" value="C:ATP-binding cassette (ABC) transporter complex"/>
    <property type="evidence" value="ECO:0007669"/>
    <property type="project" value="InterPro"/>
</dbReference>
<reference evidence="8" key="1">
    <citation type="submission" date="2015-03" db="EMBL/GenBank/DDBJ databases">
        <authorList>
            <person name="Nijsse Bart"/>
        </authorList>
    </citation>
    <scope>NUCLEOTIDE SEQUENCE [LARGE SCALE GENOMIC DNA]</scope>
</reference>
<sequence>MKKWICFFLSIALLLAGMFFTGCGNGKTQAVQQIVIGESTDLGGYDPETNMSYYIRALIFNTLVELDADFKLQPALAERWEMTPDGKTWTFYLRKGVAFHDGTPLTAQIVKQNMDRLRTGMWRSFLPDIADVQATDDLTVVFHLKSPSFIFASDLTVPSYSIVSPTALDVNGKVVKAIGTGPYILEFWQKDQDFVLKRNDNYWGQAPKNEKLVFKVISDPDARAMALEAGMVDFISLRQSLTAAGRLAQNNKLKLEKRLGQTSEMLYFNVNNPVLKDLRVRKAVAHSLNIKEMIPGLLGDSAEPGHAFFSPVFGKYVMPKDVVLPYDLKQAQEYLTAAGWQVGPDGVRMKDRVSLRVRIAFGAKNAEDSLLAGVIQNSLKEVGIIAELVPLEDAALMDALKNKSYDLLMFGQFYIPHNEPSPHYLSGHYHPKAMYGLLTTPEITEAIDQLVITANNKERVALHHKIQGLISEQVPVIVLFHRNNIAAMKKNIMDYENSVGVWQVYRGLEKAYVQ</sequence>
<evidence type="ECO:0000259" key="6">
    <source>
        <dbReference type="Pfam" id="PF00496"/>
    </source>
</evidence>
<organism evidence="7 8">
    <name type="scientific">Sporomusa ovata</name>
    <dbReference type="NCBI Taxonomy" id="2378"/>
    <lineage>
        <taxon>Bacteria</taxon>
        <taxon>Bacillati</taxon>
        <taxon>Bacillota</taxon>
        <taxon>Negativicutes</taxon>
        <taxon>Selenomonadales</taxon>
        <taxon>Sporomusaceae</taxon>
        <taxon>Sporomusa</taxon>
    </lineage>
</organism>
<dbReference type="InterPro" id="IPR030678">
    <property type="entry name" value="Peptide/Ni-bd"/>
</dbReference>
<dbReference type="Gene3D" id="3.40.190.10">
    <property type="entry name" value="Periplasmic binding protein-like II"/>
    <property type="match status" value="1"/>
</dbReference>
<dbReference type="Pfam" id="PF00496">
    <property type="entry name" value="SBP_bac_5"/>
    <property type="match status" value="1"/>
</dbReference>
<name>A0A0U1KTC9_9FIRM</name>
<comment type="similarity">
    <text evidence="2">Belongs to the bacterial solute-binding protein 5 family.</text>
</comment>
<dbReference type="InterPro" id="IPR000914">
    <property type="entry name" value="SBP_5_dom"/>
</dbReference>
<dbReference type="GO" id="GO:0042597">
    <property type="term" value="C:periplasmic space"/>
    <property type="evidence" value="ECO:0007669"/>
    <property type="project" value="UniProtKB-ARBA"/>
</dbReference>
<dbReference type="SUPFAM" id="SSF53850">
    <property type="entry name" value="Periplasmic binding protein-like II"/>
    <property type="match status" value="1"/>
</dbReference>
<dbReference type="PANTHER" id="PTHR30290:SF10">
    <property type="entry name" value="PERIPLASMIC OLIGOPEPTIDE-BINDING PROTEIN-RELATED"/>
    <property type="match status" value="1"/>
</dbReference>
<feature type="domain" description="Solute-binding protein family 5" evidence="6">
    <location>
        <begin position="71"/>
        <end position="421"/>
    </location>
</feature>
<evidence type="ECO:0000256" key="2">
    <source>
        <dbReference type="ARBA" id="ARBA00005695"/>
    </source>
</evidence>
<feature type="signal peptide" evidence="5">
    <location>
        <begin position="1"/>
        <end position="24"/>
    </location>
</feature>
<comment type="subcellular location">
    <subcellularLocation>
        <location evidence="1">Cell envelope</location>
    </subcellularLocation>
</comment>
<proteinExistence type="inferred from homology"/>
<dbReference type="GO" id="GO:0030313">
    <property type="term" value="C:cell envelope"/>
    <property type="evidence" value="ECO:0007669"/>
    <property type="project" value="UniProtKB-SubCell"/>
</dbReference>
<keyword evidence="3" id="KW-0813">Transport</keyword>
<dbReference type="InterPro" id="IPR039424">
    <property type="entry name" value="SBP_5"/>
</dbReference>
<dbReference type="Proteomes" id="UP000049855">
    <property type="component" value="Unassembled WGS sequence"/>
</dbReference>
<feature type="chain" id="PRO_5006710527" evidence="5">
    <location>
        <begin position="25"/>
        <end position="514"/>
    </location>
</feature>
<evidence type="ECO:0000256" key="4">
    <source>
        <dbReference type="ARBA" id="ARBA00022729"/>
    </source>
</evidence>
<dbReference type="GO" id="GO:1904680">
    <property type="term" value="F:peptide transmembrane transporter activity"/>
    <property type="evidence" value="ECO:0007669"/>
    <property type="project" value="TreeGrafter"/>
</dbReference>
<protein>
    <submittedName>
        <fullName evidence="7">Oligopeptide ABC transporter, periplasmic oligopeptide-binding protein OppA (TC 3.A.1.5.1)</fullName>
    </submittedName>
</protein>
<evidence type="ECO:0000313" key="7">
    <source>
        <dbReference type="EMBL" id="CQR70163.1"/>
    </source>
</evidence>
<dbReference type="PROSITE" id="PS51257">
    <property type="entry name" value="PROKAR_LIPOPROTEIN"/>
    <property type="match status" value="1"/>
</dbReference>
<dbReference type="AlphaFoldDB" id="A0A0U1KTC9"/>
<evidence type="ECO:0000256" key="3">
    <source>
        <dbReference type="ARBA" id="ARBA00022448"/>
    </source>
</evidence>
<dbReference type="PANTHER" id="PTHR30290">
    <property type="entry name" value="PERIPLASMIC BINDING COMPONENT OF ABC TRANSPORTER"/>
    <property type="match status" value="1"/>
</dbReference>
<accession>A0A0U1KTC9</accession>
<evidence type="ECO:0000313" key="8">
    <source>
        <dbReference type="Proteomes" id="UP000049855"/>
    </source>
</evidence>
<dbReference type="GO" id="GO:0015833">
    <property type="term" value="P:peptide transport"/>
    <property type="evidence" value="ECO:0007669"/>
    <property type="project" value="TreeGrafter"/>
</dbReference>
<dbReference type="PIRSF" id="PIRSF002741">
    <property type="entry name" value="MppA"/>
    <property type="match status" value="1"/>
</dbReference>
<evidence type="ECO:0000256" key="1">
    <source>
        <dbReference type="ARBA" id="ARBA00004196"/>
    </source>
</evidence>
<dbReference type="RefSeq" id="WP_021170788.1">
    <property type="nucleotide sequence ID" value="NZ_CTRP01000002.1"/>
</dbReference>
<dbReference type="EMBL" id="CTRP01000002">
    <property type="protein sequence ID" value="CQR70163.1"/>
    <property type="molecule type" value="Genomic_DNA"/>
</dbReference>
<gene>
    <name evidence="7" type="ORF">SpAn4DRAFT_4675</name>
</gene>
<keyword evidence="8" id="KW-1185">Reference proteome</keyword>
<evidence type="ECO:0000256" key="5">
    <source>
        <dbReference type="SAM" id="SignalP"/>
    </source>
</evidence>